<dbReference type="GO" id="GO:0005344">
    <property type="term" value="F:oxygen carrier activity"/>
    <property type="evidence" value="ECO:0007669"/>
    <property type="project" value="UniProtKB-KW"/>
</dbReference>
<proteinExistence type="inferred from homology"/>
<dbReference type="SUPFAM" id="SSF47188">
    <property type="entry name" value="Hemerythrin-like"/>
    <property type="match status" value="1"/>
</dbReference>
<dbReference type="CDD" id="cd12107">
    <property type="entry name" value="Hemerythrin"/>
    <property type="match status" value="1"/>
</dbReference>
<evidence type="ECO:0000256" key="2">
    <source>
        <dbReference type="ARBA" id="ARBA00022621"/>
    </source>
</evidence>
<dbReference type="InterPro" id="IPR050669">
    <property type="entry name" value="Hemerythrin"/>
</dbReference>
<evidence type="ECO:0000313" key="6">
    <source>
        <dbReference type="EMBL" id="TCK17177.1"/>
    </source>
</evidence>
<name>A0A4R1H618_9GAMM</name>
<evidence type="ECO:0000259" key="5">
    <source>
        <dbReference type="Pfam" id="PF01814"/>
    </source>
</evidence>
<dbReference type="OrthoDB" id="1122424at2"/>
<dbReference type="PANTHER" id="PTHR37164:SF1">
    <property type="entry name" value="BACTERIOHEMERYTHRIN"/>
    <property type="match status" value="1"/>
</dbReference>
<feature type="domain" description="Hemerythrin-like" evidence="5">
    <location>
        <begin position="13"/>
        <end position="136"/>
    </location>
</feature>
<dbReference type="InterPro" id="IPR016131">
    <property type="entry name" value="Haemerythrin_Fe_BS"/>
</dbReference>
<accession>A0A4R1H618</accession>
<dbReference type="NCBIfam" id="TIGR02481">
    <property type="entry name" value="hemeryth_dom"/>
    <property type="match status" value="1"/>
</dbReference>
<dbReference type="RefSeq" id="WP_132971066.1">
    <property type="nucleotide sequence ID" value="NZ_SMFX01000001.1"/>
</dbReference>
<dbReference type="Proteomes" id="UP000295707">
    <property type="component" value="Unassembled WGS sequence"/>
</dbReference>
<keyword evidence="2" id="KW-0561">Oxygen transport</keyword>
<dbReference type="InterPro" id="IPR035938">
    <property type="entry name" value="Hemerythrin-like_sf"/>
</dbReference>
<evidence type="ECO:0000313" key="7">
    <source>
        <dbReference type="Proteomes" id="UP000295707"/>
    </source>
</evidence>
<comment type="caution">
    <text evidence="6">The sequence shown here is derived from an EMBL/GenBank/DDBJ whole genome shotgun (WGS) entry which is preliminary data.</text>
</comment>
<dbReference type="NCBIfam" id="NF033749">
    <property type="entry name" value="bact_hemeryth"/>
    <property type="match status" value="1"/>
</dbReference>
<dbReference type="InterPro" id="IPR012312">
    <property type="entry name" value="Hemerythrin-like"/>
</dbReference>
<dbReference type="Pfam" id="PF01814">
    <property type="entry name" value="Hemerythrin"/>
    <property type="match status" value="1"/>
</dbReference>
<evidence type="ECO:0000256" key="1">
    <source>
        <dbReference type="ARBA" id="ARBA00010587"/>
    </source>
</evidence>
<dbReference type="Gene3D" id="1.20.120.50">
    <property type="entry name" value="Hemerythrin-like"/>
    <property type="match status" value="1"/>
</dbReference>
<comment type="similarity">
    <text evidence="1">Belongs to the hemerythrin family.</text>
</comment>
<dbReference type="EMBL" id="SMFX01000001">
    <property type="protein sequence ID" value="TCK17177.1"/>
    <property type="molecule type" value="Genomic_DNA"/>
</dbReference>
<evidence type="ECO:0000256" key="3">
    <source>
        <dbReference type="ARBA" id="ARBA00022723"/>
    </source>
</evidence>
<dbReference type="InterPro" id="IPR012827">
    <property type="entry name" value="Hemerythrin_metal-bd"/>
</dbReference>
<reference evidence="6 7" key="1">
    <citation type="submission" date="2019-03" db="EMBL/GenBank/DDBJ databases">
        <title>Genomic Encyclopedia of Type Strains, Phase IV (KMG-IV): sequencing the most valuable type-strain genomes for metagenomic binning, comparative biology and taxonomic classification.</title>
        <authorList>
            <person name="Goeker M."/>
        </authorList>
    </citation>
    <scope>NUCLEOTIDE SEQUENCE [LARGE SCALE GENOMIC DNA]</scope>
    <source>
        <strain evidence="6 7">DSM 19610</strain>
    </source>
</reference>
<dbReference type="AlphaFoldDB" id="A0A4R1H618"/>
<keyword evidence="3" id="KW-0479">Metal-binding</keyword>
<keyword evidence="7" id="KW-1185">Reference proteome</keyword>
<keyword evidence="2" id="KW-0813">Transport</keyword>
<organism evidence="6 7">
    <name type="scientific">Thiogranum longum</name>
    <dbReference type="NCBI Taxonomy" id="1537524"/>
    <lineage>
        <taxon>Bacteria</taxon>
        <taxon>Pseudomonadati</taxon>
        <taxon>Pseudomonadota</taxon>
        <taxon>Gammaproteobacteria</taxon>
        <taxon>Chromatiales</taxon>
        <taxon>Ectothiorhodospiraceae</taxon>
        <taxon>Thiogranum</taxon>
    </lineage>
</organism>
<gene>
    <name evidence="6" type="ORF">DFR30_0398</name>
</gene>
<keyword evidence="4" id="KW-0408">Iron</keyword>
<dbReference type="PANTHER" id="PTHR37164">
    <property type="entry name" value="BACTERIOHEMERYTHRIN"/>
    <property type="match status" value="1"/>
</dbReference>
<dbReference type="GO" id="GO:0046872">
    <property type="term" value="F:metal ion binding"/>
    <property type="evidence" value="ECO:0007669"/>
    <property type="project" value="UniProtKB-KW"/>
</dbReference>
<sequence length="155" mass="17678">MSLLTWSDDRLLGIDSLDDQHKTLVDCINKLVTECRKTETDGPGPSGEKLKKLARLFDDLYTTTKAHFSHEEAMMRDMAYPGYTAHAREHVMLIAELKTSFAKALTQQQCSLTPELLQALKSWLIAHVSHSDRDFAKFFHEKHHTTPLPESESPR</sequence>
<protein>
    <submittedName>
        <fullName evidence="6">Hemerythrin</fullName>
    </submittedName>
</protein>
<dbReference type="PROSITE" id="PS00550">
    <property type="entry name" value="HEMERYTHRINS"/>
    <property type="match status" value="1"/>
</dbReference>
<evidence type="ECO:0000256" key="4">
    <source>
        <dbReference type="ARBA" id="ARBA00023004"/>
    </source>
</evidence>